<feature type="compositionally biased region" description="Basic and acidic residues" evidence="5">
    <location>
        <begin position="223"/>
        <end position="241"/>
    </location>
</feature>
<feature type="compositionally biased region" description="Polar residues" evidence="5">
    <location>
        <begin position="113"/>
        <end position="126"/>
    </location>
</feature>
<feature type="domain" description="C3H1-type" evidence="6">
    <location>
        <begin position="5"/>
        <end position="32"/>
    </location>
</feature>
<dbReference type="SUPFAM" id="SSF90229">
    <property type="entry name" value="CCCH zinc finger"/>
    <property type="match status" value="1"/>
</dbReference>
<dbReference type="SMART" id="SM00356">
    <property type="entry name" value="ZnF_C3H1"/>
    <property type="match status" value="3"/>
</dbReference>
<proteinExistence type="predicted"/>
<dbReference type="OrthoDB" id="5395350at2759"/>
<evidence type="ECO:0000256" key="2">
    <source>
        <dbReference type="ARBA" id="ARBA00022771"/>
    </source>
</evidence>
<evidence type="ECO:0000259" key="6">
    <source>
        <dbReference type="PROSITE" id="PS50103"/>
    </source>
</evidence>
<dbReference type="Gene3D" id="4.10.1000.10">
    <property type="entry name" value="Zinc finger, CCCH-type"/>
    <property type="match status" value="1"/>
</dbReference>
<feature type="compositionally biased region" description="Polar residues" evidence="5">
    <location>
        <begin position="369"/>
        <end position="383"/>
    </location>
</feature>
<feature type="domain" description="C3H1-type" evidence="6">
    <location>
        <begin position="34"/>
        <end position="61"/>
    </location>
</feature>
<dbReference type="eggNOG" id="KOG4791">
    <property type="taxonomic scope" value="Eukaryota"/>
</dbReference>
<name>T1L0E1_TETUR</name>
<feature type="compositionally biased region" description="Low complexity" evidence="5">
    <location>
        <begin position="414"/>
        <end position="428"/>
    </location>
</feature>
<feature type="region of interest" description="Disordered" evidence="5">
    <location>
        <begin position="152"/>
        <end position="175"/>
    </location>
</feature>
<dbReference type="HOGENOM" id="CLU_466425_0_0_1"/>
<evidence type="ECO:0000313" key="7">
    <source>
        <dbReference type="EnsemblMetazoa" id="tetur30g00310.1"/>
    </source>
</evidence>
<dbReference type="EMBL" id="CAEY01000863">
    <property type="status" value="NOT_ANNOTATED_CDS"/>
    <property type="molecule type" value="Genomic_DNA"/>
</dbReference>
<dbReference type="OMA" id="YRHMEIR"/>
<dbReference type="Pfam" id="PF15663">
    <property type="entry name" value="zf-CCCH_3"/>
    <property type="match status" value="1"/>
</dbReference>
<reference evidence="8" key="1">
    <citation type="submission" date="2011-08" db="EMBL/GenBank/DDBJ databases">
        <authorList>
            <person name="Rombauts S."/>
        </authorList>
    </citation>
    <scope>NUCLEOTIDE SEQUENCE</scope>
    <source>
        <strain evidence="8">London</strain>
    </source>
</reference>
<feature type="compositionally biased region" description="Polar residues" evidence="5">
    <location>
        <begin position="305"/>
        <end position="318"/>
    </location>
</feature>
<sequence>MSTIIKSDDDCYFFFNATCTKGEACPYRHSDAAYGSDVVCSFWREGKCIKGASCKYRHMEIRKQRGKVECFFERQPGGCKKPHCPFLHKSPLKATNEDGSELVSESADIHSAPSDNLTSTKSSPFQPDQEFKGEGDISTTLLSNINENLKSCVSPPFSPTSKQPGSPSSTAATIGSEPVSFNIDIAEESENEPEEVGSLEKKPIKLTASNNQSGKNFGVKTLEQIRMEKVFKSNDVNKESPPEPPNTSSKVSRIKLKRKTLNTTNNVNTTNDGSSGLNENESKPGSLGFGVKSLEEIRREKEQARQTPEQIPTENEGSNVMPKKIIKIKRTHLGTSKPEEPPSKIVKLRKPGSEESTIASKPVTKYNLIPSTDNPAKVQSSENSTQLLQSKTLSTTPLSIKPTTPMPSPPKLGTAASPVAPSLVSSTPIAAVSPQKQSQPNRVSIKPEIHKLKKSVSKQLNEIEKSNLGGKGLKTPTREQKSSSSIKKHNIMSSAVTDMPTPNTHESQPFKKSKLSSSPSHDKSEWNEELCEKASEDEVNLLQKDEDLLEDDLLDDENGETAPEGVNIEDEDDEFLKEIEHVINS</sequence>
<evidence type="ECO:0000256" key="1">
    <source>
        <dbReference type="ARBA" id="ARBA00022723"/>
    </source>
</evidence>
<feature type="compositionally biased region" description="Basic and acidic residues" evidence="5">
    <location>
        <begin position="293"/>
        <end position="304"/>
    </location>
</feature>
<dbReference type="PROSITE" id="PS50103">
    <property type="entry name" value="ZF_C3H1"/>
    <property type="match status" value="2"/>
</dbReference>
<feature type="compositionally biased region" description="Basic and acidic residues" evidence="5">
    <location>
        <begin position="520"/>
        <end position="536"/>
    </location>
</feature>
<feature type="compositionally biased region" description="Low complexity" evidence="5">
    <location>
        <begin position="384"/>
        <end position="399"/>
    </location>
</feature>
<feature type="zinc finger region" description="C3H1-type" evidence="4">
    <location>
        <begin position="34"/>
        <end position="61"/>
    </location>
</feature>
<keyword evidence="1 4" id="KW-0479">Metal-binding</keyword>
<protein>
    <recommendedName>
        <fullName evidence="6">C3H1-type domain-containing protein</fullName>
    </recommendedName>
</protein>
<dbReference type="InterPro" id="IPR036855">
    <property type="entry name" value="Znf_CCCH_sf"/>
</dbReference>
<dbReference type="InterPro" id="IPR000571">
    <property type="entry name" value="Znf_CCCH"/>
</dbReference>
<feature type="compositionally biased region" description="Polar residues" evidence="5">
    <location>
        <begin position="159"/>
        <end position="173"/>
    </location>
</feature>
<dbReference type="PANTHER" id="PTHR15725:SF14">
    <property type="entry name" value="ZINC FINGER CCCH DOMAIN-CONTAINING PROTEIN 11A"/>
    <property type="match status" value="1"/>
</dbReference>
<feature type="compositionally biased region" description="Acidic residues" evidence="5">
    <location>
        <begin position="188"/>
        <end position="197"/>
    </location>
</feature>
<dbReference type="AlphaFoldDB" id="T1L0E1"/>
<dbReference type="KEGG" id="tut:107369086"/>
<dbReference type="STRING" id="32264.T1L0E1"/>
<feature type="compositionally biased region" description="Acidic residues" evidence="5">
    <location>
        <begin position="547"/>
        <end position="559"/>
    </location>
</feature>
<feature type="compositionally biased region" description="Polar residues" evidence="5">
    <location>
        <begin position="491"/>
        <end position="507"/>
    </location>
</feature>
<feature type="zinc finger region" description="C3H1-type" evidence="4">
    <location>
        <begin position="5"/>
        <end position="32"/>
    </location>
</feature>
<dbReference type="InterPro" id="IPR041686">
    <property type="entry name" value="Znf-CCCH_3"/>
</dbReference>
<dbReference type="EnsemblMetazoa" id="tetur30g00310.1">
    <property type="protein sequence ID" value="tetur30g00310.1"/>
    <property type="gene ID" value="tetur30g00310"/>
</dbReference>
<organism evidence="7 8">
    <name type="scientific">Tetranychus urticae</name>
    <name type="common">Two-spotted spider mite</name>
    <dbReference type="NCBI Taxonomy" id="32264"/>
    <lineage>
        <taxon>Eukaryota</taxon>
        <taxon>Metazoa</taxon>
        <taxon>Ecdysozoa</taxon>
        <taxon>Arthropoda</taxon>
        <taxon>Chelicerata</taxon>
        <taxon>Arachnida</taxon>
        <taxon>Acari</taxon>
        <taxon>Acariformes</taxon>
        <taxon>Trombidiformes</taxon>
        <taxon>Prostigmata</taxon>
        <taxon>Eleutherengona</taxon>
        <taxon>Raphignathae</taxon>
        <taxon>Tetranychoidea</taxon>
        <taxon>Tetranychidae</taxon>
        <taxon>Tetranychus</taxon>
    </lineage>
</organism>
<reference evidence="7" key="2">
    <citation type="submission" date="2015-06" db="UniProtKB">
        <authorList>
            <consortium name="EnsemblMetazoa"/>
        </authorList>
    </citation>
    <scope>IDENTIFICATION</scope>
</reference>
<keyword evidence="2 4" id="KW-0863">Zinc-finger</keyword>
<evidence type="ECO:0000256" key="4">
    <source>
        <dbReference type="PROSITE-ProRule" id="PRU00723"/>
    </source>
</evidence>
<accession>T1L0E1</accession>
<evidence type="ECO:0000313" key="8">
    <source>
        <dbReference type="Proteomes" id="UP000015104"/>
    </source>
</evidence>
<gene>
    <name evidence="7" type="primary">107369086</name>
</gene>
<dbReference type="GO" id="GO:0008270">
    <property type="term" value="F:zinc ion binding"/>
    <property type="evidence" value="ECO:0007669"/>
    <property type="project" value="UniProtKB-KW"/>
</dbReference>
<dbReference type="Proteomes" id="UP000015104">
    <property type="component" value="Unassembled WGS sequence"/>
</dbReference>
<dbReference type="PANTHER" id="PTHR15725">
    <property type="entry name" value="ZN-FINGER, C-X8-C-X5-C-X3-H TYPE-CONTAINING"/>
    <property type="match status" value="1"/>
</dbReference>
<keyword evidence="8" id="KW-1185">Reference proteome</keyword>
<feature type="region of interest" description="Disordered" evidence="5">
    <location>
        <begin position="95"/>
        <end position="134"/>
    </location>
</feature>
<evidence type="ECO:0000256" key="3">
    <source>
        <dbReference type="ARBA" id="ARBA00022833"/>
    </source>
</evidence>
<feature type="compositionally biased region" description="Low complexity" evidence="5">
    <location>
        <begin position="261"/>
        <end position="271"/>
    </location>
</feature>
<evidence type="ECO:0000256" key="5">
    <source>
        <dbReference type="SAM" id="MobiDB-lite"/>
    </source>
</evidence>
<feature type="region of interest" description="Disordered" evidence="5">
    <location>
        <begin position="188"/>
        <end position="573"/>
    </location>
</feature>
<keyword evidence="3 4" id="KW-0862">Zinc</keyword>